<sequence>MKPNNPGYPEVKASRRDRKGRYDVGVRSRPSITGEEGKDARDKASQPPKSKCVAGTITGRMTPKPGGVEVPDAQLPGVSALASDVPADEKSNVNHQPNSDLFRARVGPRRHARHKFTWIPLTTTKFLIK</sequence>
<feature type="region of interest" description="Disordered" evidence="1">
    <location>
        <begin position="1"/>
        <end position="68"/>
    </location>
</feature>
<evidence type="ECO:0000256" key="1">
    <source>
        <dbReference type="SAM" id="MobiDB-lite"/>
    </source>
</evidence>
<dbReference type="AlphaFoldDB" id="A0A8X7V9K4"/>
<comment type="caution">
    <text evidence="2">The sequence shown here is derived from an EMBL/GenBank/DDBJ whole genome shotgun (WGS) entry which is preliminary data.</text>
</comment>
<name>A0A8X7V9K4_BRACI</name>
<protein>
    <submittedName>
        <fullName evidence="2">Uncharacterized protein</fullName>
    </submittedName>
</protein>
<feature type="compositionally biased region" description="Basic and acidic residues" evidence="1">
    <location>
        <begin position="35"/>
        <end position="44"/>
    </location>
</feature>
<organism evidence="2 3">
    <name type="scientific">Brassica carinata</name>
    <name type="common">Ethiopian mustard</name>
    <name type="synonym">Abyssinian cabbage</name>
    <dbReference type="NCBI Taxonomy" id="52824"/>
    <lineage>
        <taxon>Eukaryota</taxon>
        <taxon>Viridiplantae</taxon>
        <taxon>Streptophyta</taxon>
        <taxon>Embryophyta</taxon>
        <taxon>Tracheophyta</taxon>
        <taxon>Spermatophyta</taxon>
        <taxon>Magnoliopsida</taxon>
        <taxon>eudicotyledons</taxon>
        <taxon>Gunneridae</taxon>
        <taxon>Pentapetalae</taxon>
        <taxon>rosids</taxon>
        <taxon>malvids</taxon>
        <taxon>Brassicales</taxon>
        <taxon>Brassicaceae</taxon>
        <taxon>Brassiceae</taxon>
        <taxon>Brassica</taxon>
    </lineage>
</organism>
<dbReference type="Proteomes" id="UP000886595">
    <property type="component" value="Unassembled WGS sequence"/>
</dbReference>
<keyword evidence="3" id="KW-1185">Reference proteome</keyword>
<dbReference type="EMBL" id="JAAMPC010000007">
    <property type="protein sequence ID" value="KAG2305046.1"/>
    <property type="molecule type" value="Genomic_DNA"/>
</dbReference>
<accession>A0A8X7V9K4</accession>
<proteinExistence type="predicted"/>
<gene>
    <name evidence="2" type="ORF">Bca52824_033697</name>
</gene>
<feature type="region of interest" description="Disordered" evidence="1">
    <location>
        <begin position="85"/>
        <end position="106"/>
    </location>
</feature>
<reference evidence="2 3" key="1">
    <citation type="submission" date="2020-02" db="EMBL/GenBank/DDBJ databases">
        <authorList>
            <person name="Ma Q."/>
            <person name="Huang Y."/>
            <person name="Song X."/>
            <person name="Pei D."/>
        </authorList>
    </citation>
    <scope>NUCLEOTIDE SEQUENCE [LARGE SCALE GENOMIC DNA]</scope>
    <source>
        <strain evidence="2">Sxm20200214</strain>
        <tissue evidence="2">Leaf</tissue>
    </source>
</reference>
<evidence type="ECO:0000313" key="2">
    <source>
        <dbReference type="EMBL" id="KAG2305046.1"/>
    </source>
</evidence>
<evidence type="ECO:0000313" key="3">
    <source>
        <dbReference type="Proteomes" id="UP000886595"/>
    </source>
</evidence>